<sequence length="76" mass="8969">MKCYCKRRVFNEFTRQLNEFYTPQRKEENLNLDKRNFETLCTEGKLRILGGALRPIISSRMFPSSYMQSCPLSALV</sequence>
<proteinExistence type="predicted"/>
<dbReference type="AlphaFoldDB" id="A0A3P6SHG9"/>
<protein>
    <submittedName>
        <fullName evidence="1">Uncharacterized protein</fullName>
    </submittedName>
</protein>
<accession>A0A3P6SHG9</accession>
<reference evidence="1 2" key="1">
    <citation type="submission" date="2018-08" db="EMBL/GenBank/DDBJ databases">
        <authorList>
            <person name="Laetsch R D."/>
            <person name="Stevens L."/>
            <person name="Kumar S."/>
            <person name="Blaxter L. M."/>
        </authorList>
    </citation>
    <scope>NUCLEOTIDE SEQUENCE [LARGE SCALE GENOMIC DNA]</scope>
</reference>
<name>A0A3P6SHG9_LITSI</name>
<gene>
    <name evidence="1" type="ORF">NLS_LOCUS651</name>
</gene>
<evidence type="ECO:0000313" key="1">
    <source>
        <dbReference type="EMBL" id="VDK69083.1"/>
    </source>
</evidence>
<keyword evidence="2" id="KW-1185">Reference proteome</keyword>
<dbReference type="EMBL" id="UYRX01000017">
    <property type="protein sequence ID" value="VDK69083.1"/>
    <property type="molecule type" value="Genomic_DNA"/>
</dbReference>
<evidence type="ECO:0000313" key="2">
    <source>
        <dbReference type="Proteomes" id="UP000277928"/>
    </source>
</evidence>
<organism evidence="1 2">
    <name type="scientific">Litomosoides sigmodontis</name>
    <name type="common">Filarial nematode worm</name>
    <dbReference type="NCBI Taxonomy" id="42156"/>
    <lineage>
        <taxon>Eukaryota</taxon>
        <taxon>Metazoa</taxon>
        <taxon>Ecdysozoa</taxon>
        <taxon>Nematoda</taxon>
        <taxon>Chromadorea</taxon>
        <taxon>Rhabditida</taxon>
        <taxon>Spirurina</taxon>
        <taxon>Spiruromorpha</taxon>
        <taxon>Filarioidea</taxon>
        <taxon>Onchocercidae</taxon>
        <taxon>Litomosoides</taxon>
    </lineage>
</organism>
<dbReference type="Proteomes" id="UP000277928">
    <property type="component" value="Unassembled WGS sequence"/>
</dbReference>